<evidence type="ECO:0000313" key="13">
    <source>
        <dbReference type="EMBL" id="MFC6386539.1"/>
    </source>
</evidence>
<evidence type="ECO:0000256" key="11">
    <source>
        <dbReference type="RuleBase" id="RU364052"/>
    </source>
</evidence>
<keyword evidence="14" id="KW-1185">Reference proteome</keyword>
<evidence type="ECO:0000256" key="9">
    <source>
        <dbReference type="ARBA" id="ARBA00023002"/>
    </source>
</evidence>
<proteinExistence type="inferred from homology"/>
<comment type="function">
    <text evidence="11">Involved in coproporphyrin-dependent heme b biosynthesis. Catalyzes the oxidation of coproporphyrinogen III to coproporphyrin III.</text>
</comment>
<dbReference type="Gene3D" id="3.50.50.60">
    <property type="entry name" value="FAD/NAD(P)-binding domain"/>
    <property type="match status" value="1"/>
</dbReference>
<keyword evidence="10 11" id="KW-0350">Heme biosynthesis</keyword>
<comment type="cofactor">
    <cofactor evidence="2 11">
        <name>FAD</name>
        <dbReference type="ChEBI" id="CHEBI:57692"/>
    </cofactor>
</comment>
<name>A0ABW1WH58_9BACL</name>
<accession>A0ABW1WH58</accession>
<keyword evidence="7 11" id="KW-0285">Flavoprotein</keyword>
<organism evidence="13 14">
    <name type="scientific">Sporolactobacillus kofuensis</name>
    <dbReference type="NCBI Taxonomy" id="269672"/>
    <lineage>
        <taxon>Bacteria</taxon>
        <taxon>Bacillati</taxon>
        <taxon>Bacillota</taxon>
        <taxon>Bacilli</taxon>
        <taxon>Bacillales</taxon>
        <taxon>Sporolactobacillaceae</taxon>
        <taxon>Sporolactobacillus</taxon>
    </lineage>
</organism>
<dbReference type="EMBL" id="JBHSTQ010000006">
    <property type="protein sequence ID" value="MFC6386539.1"/>
    <property type="molecule type" value="Genomic_DNA"/>
</dbReference>
<dbReference type="PANTHER" id="PTHR42923">
    <property type="entry name" value="PROTOPORPHYRINOGEN OXIDASE"/>
    <property type="match status" value="1"/>
</dbReference>
<keyword evidence="9 11" id="KW-0560">Oxidoreductase</keyword>
<evidence type="ECO:0000256" key="7">
    <source>
        <dbReference type="ARBA" id="ARBA00022630"/>
    </source>
</evidence>
<dbReference type="SUPFAM" id="SSF54373">
    <property type="entry name" value="FAD-linked reductases, C-terminal domain"/>
    <property type="match status" value="1"/>
</dbReference>
<keyword evidence="8 11" id="KW-0274">FAD</keyword>
<dbReference type="Gene3D" id="3.90.660.20">
    <property type="entry name" value="Protoporphyrinogen oxidase, mitochondrial, domain 2"/>
    <property type="match status" value="1"/>
</dbReference>
<evidence type="ECO:0000259" key="12">
    <source>
        <dbReference type="Pfam" id="PF01593"/>
    </source>
</evidence>
<dbReference type="InterPro" id="IPR050464">
    <property type="entry name" value="Zeta_carotene_desat/Oxidored"/>
</dbReference>
<dbReference type="PANTHER" id="PTHR42923:SF3">
    <property type="entry name" value="PROTOPORPHYRINOGEN OXIDASE"/>
    <property type="match status" value="1"/>
</dbReference>
<dbReference type="NCBIfam" id="TIGR00562">
    <property type="entry name" value="proto_IX_ox"/>
    <property type="match status" value="1"/>
</dbReference>
<comment type="catalytic activity">
    <reaction evidence="1">
        <text>coproporphyrinogen III + 3 O2 = coproporphyrin III + 3 H2O2</text>
        <dbReference type="Rhea" id="RHEA:43436"/>
        <dbReference type="ChEBI" id="CHEBI:15379"/>
        <dbReference type="ChEBI" id="CHEBI:16240"/>
        <dbReference type="ChEBI" id="CHEBI:57309"/>
        <dbReference type="ChEBI" id="CHEBI:131725"/>
        <dbReference type="EC" id="1.3.3.15"/>
    </reaction>
    <physiologicalReaction direction="left-to-right" evidence="1">
        <dbReference type="Rhea" id="RHEA:43437"/>
    </physiologicalReaction>
</comment>
<evidence type="ECO:0000256" key="3">
    <source>
        <dbReference type="ARBA" id="ARBA00004744"/>
    </source>
</evidence>
<dbReference type="Pfam" id="PF01593">
    <property type="entry name" value="Amino_oxidase"/>
    <property type="match status" value="1"/>
</dbReference>
<evidence type="ECO:0000256" key="4">
    <source>
        <dbReference type="ARBA" id="ARBA00008310"/>
    </source>
</evidence>
<keyword evidence="11" id="KW-0963">Cytoplasm</keyword>
<comment type="pathway">
    <text evidence="3 11">Porphyrin-containing compound metabolism; protoheme biosynthesis.</text>
</comment>
<dbReference type="RefSeq" id="WP_253054033.1">
    <property type="nucleotide sequence ID" value="NZ_JAMXWN010000006.1"/>
</dbReference>
<comment type="caution">
    <text evidence="13">The sequence shown here is derived from an EMBL/GenBank/DDBJ whole genome shotgun (WGS) entry which is preliminary data.</text>
</comment>
<evidence type="ECO:0000256" key="2">
    <source>
        <dbReference type="ARBA" id="ARBA00001974"/>
    </source>
</evidence>
<dbReference type="InterPro" id="IPR036188">
    <property type="entry name" value="FAD/NAD-bd_sf"/>
</dbReference>
<dbReference type="InterPro" id="IPR002937">
    <property type="entry name" value="Amino_oxidase"/>
</dbReference>
<evidence type="ECO:0000313" key="14">
    <source>
        <dbReference type="Proteomes" id="UP001596267"/>
    </source>
</evidence>
<reference evidence="14" key="1">
    <citation type="journal article" date="2019" name="Int. J. Syst. Evol. Microbiol.">
        <title>The Global Catalogue of Microorganisms (GCM) 10K type strain sequencing project: providing services to taxonomists for standard genome sequencing and annotation.</title>
        <authorList>
            <consortium name="The Broad Institute Genomics Platform"/>
            <consortium name="The Broad Institute Genome Sequencing Center for Infectious Disease"/>
            <person name="Wu L."/>
            <person name="Ma J."/>
        </authorList>
    </citation>
    <scope>NUCLEOTIDE SEQUENCE [LARGE SCALE GENOMIC DNA]</scope>
    <source>
        <strain evidence="14">CCUG 42001</strain>
    </source>
</reference>
<comment type="subcellular location">
    <subcellularLocation>
        <location evidence="11">Cytoplasm</location>
    </subcellularLocation>
</comment>
<sequence length="463" mass="50449">MEQQKVIIIGAGISGLAAAFYIKKRKPEAKVTVLEASGRIGGKIKTVRRDGFVIECGPEGYMARKPALTNLINDIGLGDQLVHSGTGTYYIYVNHQLRKMPAGSVMGIPTKLLPMVTTGLVSPWGKLRAALDLLIPHVYRDKDISLKEFFERRLGSELVTNMIEPLLSGIYSGNLADMSLEATLPQFAAIEKKHRSLILGMKSIQPPKQAGTPKKRSGQFLSLSCGLDVLTEKLASYADEIRLNTPVAHVAPRSVTLEDGTVMNADAIILATSPKQFGPLLDFSEAWSLTNDKRTSTASVAFAFNKNEVEPIDGTGYVVSRKEGLTITACSFMDRKWSYAAPENGTLIRTYVGTADNASIVEESDEVIEKKALADLRKIGNIGTPLFSVITRQIDTMPQYTVNHNQRVQAFEDALEKMSGVYACGAMLHGVGLPDCVDTAMHVAEKAAKALTDEERTQTNSKR</sequence>
<protein>
    <recommendedName>
        <fullName evidence="6 11">Coproporphyrinogen III oxidase</fullName>
        <ecNumber evidence="5 11">1.3.3.15</ecNumber>
    </recommendedName>
</protein>
<dbReference type="SUPFAM" id="SSF51905">
    <property type="entry name" value="FAD/NAD(P)-binding domain"/>
    <property type="match status" value="1"/>
</dbReference>
<evidence type="ECO:0000256" key="1">
    <source>
        <dbReference type="ARBA" id="ARBA00001755"/>
    </source>
</evidence>
<comment type="similarity">
    <text evidence="4 11">Belongs to the protoporphyrinogen/coproporphyrinogen oxidase family. Coproporphyrinogen III oxidase subfamily.</text>
</comment>
<evidence type="ECO:0000256" key="10">
    <source>
        <dbReference type="ARBA" id="ARBA00023133"/>
    </source>
</evidence>
<feature type="domain" description="Amine oxidase" evidence="12">
    <location>
        <begin position="13"/>
        <end position="446"/>
    </location>
</feature>
<gene>
    <name evidence="13" type="primary">hemG</name>
    <name evidence="13" type="ORF">ACFP7A_07985</name>
</gene>
<evidence type="ECO:0000256" key="8">
    <source>
        <dbReference type="ARBA" id="ARBA00022827"/>
    </source>
</evidence>
<evidence type="ECO:0000256" key="5">
    <source>
        <dbReference type="ARBA" id="ARBA00012402"/>
    </source>
</evidence>
<dbReference type="Gene3D" id="1.10.3110.10">
    <property type="entry name" value="protoporphyrinogen ix oxidase, domain 3"/>
    <property type="match status" value="1"/>
</dbReference>
<evidence type="ECO:0000256" key="6">
    <source>
        <dbReference type="ARBA" id="ARBA00019046"/>
    </source>
</evidence>
<dbReference type="Proteomes" id="UP001596267">
    <property type="component" value="Unassembled WGS sequence"/>
</dbReference>
<dbReference type="InterPro" id="IPR004572">
    <property type="entry name" value="Protoporphyrinogen_oxidase"/>
</dbReference>
<dbReference type="GO" id="GO:0004729">
    <property type="term" value="F:oxygen-dependent protoporphyrinogen oxidase activity"/>
    <property type="evidence" value="ECO:0007669"/>
    <property type="project" value="UniProtKB-EC"/>
</dbReference>
<dbReference type="EC" id="1.3.3.15" evidence="5 11"/>